<dbReference type="AlphaFoldDB" id="A0A444YAB1"/>
<organism evidence="2 3">
    <name type="scientific">Arachis hypogaea</name>
    <name type="common">Peanut</name>
    <dbReference type="NCBI Taxonomy" id="3818"/>
    <lineage>
        <taxon>Eukaryota</taxon>
        <taxon>Viridiplantae</taxon>
        <taxon>Streptophyta</taxon>
        <taxon>Embryophyta</taxon>
        <taxon>Tracheophyta</taxon>
        <taxon>Spermatophyta</taxon>
        <taxon>Magnoliopsida</taxon>
        <taxon>eudicotyledons</taxon>
        <taxon>Gunneridae</taxon>
        <taxon>Pentapetalae</taxon>
        <taxon>rosids</taxon>
        <taxon>fabids</taxon>
        <taxon>Fabales</taxon>
        <taxon>Fabaceae</taxon>
        <taxon>Papilionoideae</taxon>
        <taxon>50 kb inversion clade</taxon>
        <taxon>dalbergioids sensu lato</taxon>
        <taxon>Dalbergieae</taxon>
        <taxon>Pterocarpus clade</taxon>
        <taxon>Arachis</taxon>
    </lineage>
</organism>
<gene>
    <name evidence="2" type="ORF">Ahy_B07g086672</name>
</gene>
<dbReference type="InterPro" id="IPR044824">
    <property type="entry name" value="MAIN-like"/>
</dbReference>
<sequence length="136" mass="16292">MVIFGCEPTVSSSSKSYIKLSWVRRHIRDKQPLETWESVQRYVRCHIFYLLGTTFLTDKSTTYAHEKYLSLLHNFEKIHSYSWVAATLTHLYRSLCRALWWSYCPQNKAWTSKSTTSFRQEIDYMKEVSTDINLRY</sequence>
<dbReference type="InterPro" id="IPR019557">
    <property type="entry name" value="AminoTfrase-like_pln_mobile"/>
</dbReference>
<reference evidence="2 3" key="1">
    <citation type="submission" date="2019-01" db="EMBL/GenBank/DDBJ databases">
        <title>Sequencing of cultivated peanut Arachis hypogaea provides insights into genome evolution and oil improvement.</title>
        <authorList>
            <person name="Chen X."/>
        </authorList>
    </citation>
    <scope>NUCLEOTIDE SEQUENCE [LARGE SCALE GENOMIC DNA]</scope>
    <source>
        <strain evidence="3">cv. Fuhuasheng</strain>
        <tissue evidence="2">Leaves</tissue>
    </source>
</reference>
<proteinExistence type="predicted"/>
<keyword evidence="3" id="KW-1185">Reference proteome</keyword>
<dbReference type="GO" id="GO:0010073">
    <property type="term" value="P:meristem maintenance"/>
    <property type="evidence" value="ECO:0007669"/>
    <property type="project" value="InterPro"/>
</dbReference>
<accession>A0A444YAB1</accession>
<comment type="caution">
    <text evidence="2">The sequence shown here is derived from an EMBL/GenBank/DDBJ whole genome shotgun (WGS) entry which is preliminary data.</text>
</comment>
<evidence type="ECO:0000313" key="3">
    <source>
        <dbReference type="Proteomes" id="UP000289738"/>
    </source>
</evidence>
<name>A0A444YAB1_ARAHY</name>
<protein>
    <recommendedName>
        <fullName evidence="1">Aminotransferase-like plant mobile domain-containing protein</fullName>
    </recommendedName>
</protein>
<evidence type="ECO:0000313" key="2">
    <source>
        <dbReference type="EMBL" id="RYQ98859.1"/>
    </source>
</evidence>
<dbReference type="Proteomes" id="UP000289738">
    <property type="component" value="Chromosome B07"/>
</dbReference>
<feature type="domain" description="Aminotransferase-like plant mobile" evidence="1">
    <location>
        <begin position="12"/>
        <end position="98"/>
    </location>
</feature>
<dbReference type="EMBL" id="SDMP01000017">
    <property type="protein sequence ID" value="RYQ98859.1"/>
    <property type="molecule type" value="Genomic_DNA"/>
</dbReference>
<evidence type="ECO:0000259" key="1">
    <source>
        <dbReference type="Pfam" id="PF10536"/>
    </source>
</evidence>
<dbReference type="PANTHER" id="PTHR46033">
    <property type="entry name" value="PROTEIN MAIN-LIKE 2"/>
    <property type="match status" value="1"/>
</dbReference>
<dbReference type="PANTHER" id="PTHR46033:SF8">
    <property type="entry name" value="PROTEIN MAINTENANCE OF MERISTEMS-LIKE"/>
    <property type="match status" value="1"/>
</dbReference>
<dbReference type="Pfam" id="PF10536">
    <property type="entry name" value="PMD"/>
    <property type="match status" value="1"/>
</dbReference>